<dbReference type="AlphaFoldDB" id="A0A3L6FRB5"/>
<organism evidence="1">
    <name type="scientific">Zea mays</name>
    <name type="common">Maize</name>
    <dbReference type="NCBI Taxonomy" id="4577"/>
    <lineage>
        <taxon>Eukaryota</taxon>
        <taxon>Viridiplantae</taxon>
        <taxon>Streptophyta</taxon>
        <taxon>Embryophyta</taxon>
        <taxon>Tracheophyta</taxon>
        <taxon>Spermatophyta</taxon>
        <taxon>Magnoliopsida</taxon>
        <taxon>Liliopsida</taxon>
        <taxon>Poales</taxon>
        <taxon>Poaceae</taxon>
        <taxon>PACMAD clade</taxon>
        <taxon>Panicoideae</taxon>
        <taxon>Andropogonodae</taxon>
        <taxon>Andropogoneae</taxon>
        <taxon>Tripsacinae</taxon>
        <taxon>Zea</taxon>
    </lineage>
</organism>
<comment type="caution">
    <text evidence="1">The sequence shown here is derived from an EMBL/GenBank/DDBJ whole genome shotgun (WGS) entry which is preliminary data.</text>
</comment>
<reference evidence="1" key="1">
    <citation type="journal article" date="2018" name="Nat. Genet.">
        <title>Extensive intraspecific gene order and gene structural variations between Mo17 and other maize genomes.</title>
        <authorList>
            <person name="Sun S."/>
            <person name="Zhou Y."/>
            <person name="Chen J."/>
            <person name="Shi J."/>
            <person name="Zhao H."/>
            <person name="Zhao H."/>
            <person name="Song W."/>
            <person name="Zhang M."/>
            <person name="Cui Y."/>
            <person name="Dong X."/>
            <person name="Liu H."/>
            <person name="Ma X."/>
            <person name="Jiao Y."/>
            <person name="Wang B."/>
            <person name="Wei X."/>
            <person name="Stein J.C."/>
            <person name="Glaubitz J.C."/>
            <person name="Lu F."/>
            <person name="Yu G."/>
            <person name="Liang C."/>
            <person name="Fengler K."/>
            <person name="Li B."/>
            <person name="Rafalski A."/>
            <person name="Schnable P.S."/>
            <person name="Ware D.H."/>
            <person name="Buckler E.S."/>
            <person name="Lai J."/>
        </authorList>
    </citation>
    <scope>NUCLEOTIDE SEQUENCE [LARGE SCALE GENOMIC DNA]</scope>
    <source>
        <tissue evidence="1">Seedling</tissue>
    </source>
</reference>
<gene>
    <name evidence="1" type="ORF">Zm00014a_043807</name>
</gene>
<dbReference type="Proteomes" id="UP000251960">
    <property type="component" value="Chromosome 2"/>
</dbReference>
<dbReference type="EMBL" id="NCVQ01000003">
    <property type="protein sequence ID" value="PWZ37266.1"/>
    <property type="molecule type" value="Genomic_DNA"/>
</dbReference>
<evidence type="ECO:0000313" key="1">
    <source>
        <dbReference type="EMBL" id="PWZ37266.1"/>
    </source>
</evidence>
<name>A0A3L6FRB5_MAIZE</name>
<sequence>MLAGATRGSYGITRRVSFRCWKRPEVYLDIHSSWKFSQRQLGRFGRKEMVKSLEERPQRSHLERKISWTLLGLTYSDLIP</sequence>
<proteinExistence type="predicted"/>
<accession>A0A3L6FRB5</accession>
<protein>
    <submittedName>
        <fullName evidence="1">Uncharacterized protein</fullName>
    </submittedName>
</protein>